<reference evidence="2 3" key="1">
    <citation type="submission" date="2016-07" db="EMBL/GenBank/DDBJ databases">
        <title>Pervasive Adenine N6-methylation of Active Genes in Fungi.</title>
        <authorList>
            <consortium name="DOE Joint Genome Institute"/>
            <person name="Mondo S.J."/>
            <person name="Dannebaum R.O."/>
            <person name="Kuo R.C."/>
            <person name="Labutti K."/>
            <person name="Haridas S."/>
            <person name="Kuo A."/>
            <person name="Salamov A."/>
            <person name="Ahrendt S.R."/>
            <person name="Lipzen A."/>
            <person name="Sullivan W."/>
            <person name="Andreopoulos W.B."/>
            <person name="Clum A."/>
            <person name="Lindquist E."/>
            <person name="Daum C."/>
            <person name="Ramamoorthy G.K."/>
            <person name="Gryganskyi A."/>
            <person name="Culley D."/>
            <person name="Magnuson J.K."/>
            <person name="James T.Y."/>
            <person name="O'Malley M.A."/>
            <person name="Stajich J.E."/>
            <person name="Spatafora J.W."/>
            <person name="Visel A."/>
            <person name="Grigoriev I.V."/>
        </authorList>
    </citation>
    <scope>NUCLEOTIDE SEQUENCE [LARGE SCALE GENOMIC DNA]</scope>
    <source>
        <strain evidence="2 3">CBS 129021</strain>
    </source>
</reference>
<dbReference type="Gene3D" id="6.20.250.70">
    <property type="match status" value="1"/>
</dbReference>
<dbReference type="InterPro" id="IPR013240">
    <property type="entry name" value="DNA-dir_RNA_pol1_su_RPA34"/>
</dbReference>
<feature type="compositionally biased region" description="Low complexity" evidence="1">
    <location>
        <begin position="179"/>
        <end position="198"/>
    </location>
</feature>
<feature type="compositionally biased region" description="Acidic residues" evidence="1">
    <location>
        <begin position="202"/>
        <end position="215"/>
    </location>
</feature>
<evidence type="ECO:0000313" key="3">
    <source>
        <dbReference type="Proteomes" id="UP000193689"/>
    </source>
</evidence>
<dbReference type="RefSeq" id="XP_040711698.1">
    <property type="nucleotide sequence ID" value="XM_040865579.1"/>
</dbReference>
<dbReference type="InParanoid" id="A0A1Y2DIA8"/>
<proteinExistence type="predicted"/>
<keyword evidence="2" id="KW-0240">DNA-directed RNA polymerase</keyword>
<dbReference type="Pfam" id="PF08208">
    <property type="entry name" value="RNA_polI_A34"/>
    <property type="match status" value="1"/>
</dbReference>
<dbReference type="GO" id="GO:0006360">
    <property type="term" value="P:transcription by RNA polymerase I"/>
    <property type="evidence" value="ECO:0007669"/>
    <property type="project" value="InterPro"/>
</dbReference>
<dbReference type="GO" id="GO:0000428">
    <property type="term" value="C:DNA-directed RNA polymerase complex"/>
    <property type="evidence" value="ECO:0007669"/>
    <property type="project" value="UniProtKB-KW"/>
</dbReference>
<feature type="compositionally biased region" description="Polar residues" evidence="1">
    <location>
        <begin position="511"/>
        <end position="538"/>
    </location>
</feature>
<comment type="caution">
    <text evidence="2">The sequence shown here is derived from an EMBL/GenBank/DDBJ whole genome shotgun (WGS) entry which is preliminary data.</text>
</comment>
<feature type="compositionally biased region" description="Acidic residues" evidence="1">
    <location>
        <begin position="461"/>
        <end position="477"/>
    </location>
</feature>
<feature type="region of interest" description="Disordered" evidence="1">
    <location>
        <begin position="413"/>
        <end position="563"/>
    </location>
</feature>
<name>A0A1Y2DIA8_9PEZI</name>
<evidence type="ECO:0000256" key="1">
    <source>
        <dbReference type="SAM" id="MobiDB-lite"/>
    </source>
</evidence>
<gene>
    <name evidence="2" type="ORF">BCR38DRAFT_71539</name>
</gene>
<accession>A0A1Y2DIA8</accession>
<feature type="compositionally biased region" description="Acidic residues" evidence="1">
    <location>
        <begin position="161"/>
        <end position="170"/>
    </location>
</feature>
<feature type="compositionally biased region" description="Basic and acidic residues" evidence="1">
    <location>
        <begin position="123"/>
        <end position="136"/>
    </location>
</feature>
<feature type="compositionally biased region" description="Low complexity" evidence="1">
    <location>
        <begin position="39"/>
        <end position="57"/>
    </location>
</feature>
<dbReference type="InterPro" id="IPR053263">
    <property type="entry name" value="Euk_RPA34_RNAP_subunit"/>
</dbReference>
<evidence type="ECO:0000313" key="2">
    <source>
        <dbReference type="EMBL" id="ORY58886.1"/>
    </source>
</evidence>
<feature type="compositionally biased region" description="Pro residues" evidence="1">
    <location>
        <begin position="552"/>
        <end position="563"/>
    </location>
</feature>
<protein>
    <submittedName>
        <fullName evidence="2">DNA-directed RNA polymerase I subunit RPA34.5-domain-containing protein</fullName>
    </submittedName>
</protein>
<feature type="compositionally biased region" description="Low complexity" evidence="1">
    <location>
        <begin position="137"/>
        <end position="160"/>
    </location>
</feature>
<dbReference type="AlphaFoldDB" id="A0A1Y2DIA8"/>
<dbReference type="GeneID" id="63781791"/>
<organism evidence="2 3">
    <name type="scientific">Pseudomassariella vexata</name>
    <dbReference type="NCBI Taxonomy" id="1141098"/>
    <lineage>
        <taxon>Eukaryota</taxon>
        <taxon>Fungi</taxon>
        <taxon>Dikarya</taxon>
        <taxon>Ascomycota</taxon>
        <taxon>Pezizomycotina</taxon>
        <taxon>Sordariomycetes</taxon>
        <taxon>Xylariomycetidae</taxon>
        <taxon>Amphisphaeriales</taxon>
        <taxon>Pseudomassariaceae</taxon>
        <taxon>Pseudomassariella</taxon>
    </lineage>
</organism>
<keyword evidence="3" id="KW-1185">Reference proteome</keyword>
<sequence>MAPKSSIGSLAAMKKNINEKKSTPAIKSSSIRARELPASSKSSEFVEDSSSSSGSDGSDSDDGIEAARKKLEAKKATALKPKVNGIKAVPATATEVQTAKKPPKADSESDSESDTTSSGSDSESEKKPAPKTDAKKSSTNTSDSGSTSSESGSESGSGSDSESDSDNEEESGAKAQSVAKTQTPAKPTTTKPAAQAAKSTEDSDSSSEDSDDENEVDPKAIASINGASGAKQAGQVAQPAWLENSEFMIRKASSDNPGKEVADFFSKANLEGKQVWYFTAPASLPITVLRDMEIDMAKAAAGGTIIKHQGDSYGLDLEPYATNNQVQILMANKKGDKWSTPVSHGVDSTVHIRREAKFGGESTVSATATDDYVRRPKPIREQPEGLRARFTPIGVPNPKPVPFTRPAVKASAIASLRTKPAAESSSESDSDEEMTTTAALPFQPKPVANDNLKRKQPVDESGSDDDDTSSSDSDEAETLPPPAKETKPAGQPAKRAKMLDSKLSADMAKTTFATPQIPSSQASKITNRSNTKDSTPTSKKAKKHEPPSKVTPVPPPRIGIPGK</sequence>
<dbReference type="PANTHER" id="PTHR28155:SF1">
    <property type="entry name" value="DNA-DIRECTED RNA POLYMERASE I SUBUNIT RPA34.5-DOMAIN-CONTAINING PROTEIN"/>
    <property type="match status" value="1"/>
</dbReference>
<dbReference type="EMBL" id="MCFJ01000015">
    <property type="protein sequence ID" value="ORY58886.1"/>
    <property type="molecule type" value="Genomic_DNA"/>
</dbReference>
<feature type="compositionally biased region" description="Basic and acidic residues" evidence="1">
    <location>
        <begin position="65"/>
        <end position="75"/>
    </location>
</feature>
<feature type="region of interest" description="Disordered" evidence="1">
    <location>
        <begin position="1"/>
        <end position="217"/>
    </location>
</feature>
<dbReference type="Proteomes" id="UP000193689">
    <property type="component" value="Unassembled WGS sequence"/>
</dbReference>
<dbReference type="OrthoDB" id="76224at2759"/>
<dbReference type="STRING" id="1141098.A0A1Y2DIA8"/>
<dbReference type="PANTHER" id="PTHR28155">
    <property type="entry name" value="ACR243WP"/>
    <property type="match status" value="1"/>
</dbReference>
<keyword evidence="2" id="KW-0804">Transcription</keyword>